<name>A0A0S4KHR0_BODSA</name>
<organism evidence="1 2">
    <name type="scientific">Bodo saltans</name>
    <name type="common">Flagellated protozoan</name>
    <dbReference type="NCBI Taxonomy" id="75058"/>
    <lineage>
        <taxon>Eukaryota</taxon>
        <taxon>Discoba</taxon>
        <taxon>Euglenozoa</taxon>
        <taxon>Kinetoplastea</taxon>
        <taxon>Metakinetoplastina</taxon>
        <taxon>Eubodonida</taxon>
        <taxon>Bodonidae</taxon>
        <taxon>Bodo</taxon>
    </lineage>
</organism>
<evidence type="ECO:0000313" key="2">
    <source>
        <dbReference type="Proteomes" id="UP000051952"/>
    </source>
</evidence>
<accession>A0A0S4KHR0</accession>
<dbReference type="VEuPathDB" id="TriTrypDB:BSAL_61325"/>
<keyword evidence="2" id="KW-1185">Reference proteome</keyword>
<dbReference type="AlphaFoldDB" id="A0A0S4KHR0"/>
<dbReference type="EMBL" id="CYKH01000298">
    <property type="protein sequence ID" value="CUI12823.1"/>
    <property type="molecule type" value="Genomic_DNA"/>
</dbReference>
<protein>
    <submittedName>
        <fullName evidence="1">Uncharacterized protein</fullName>
    </submittedName>
</protein>
<reference evidence="2" key="1">
    <citation type="submission" date="2015-09" db="EMBL/GenBank/DDBJ databases">
        <authorList>
            <consortium name="Pathogen Informatics"/>
        </authorList>
    </citation>
    <scope>NUCLEOTIDE SEQUENCE [LARGE SCALE GENOMIC DNA]</scope>
    <source>
        <strain evidence="2">Lake Konstanz</strain>
    </source>
</reference>
<evidence type="ECO:0000313" key="1">
    <source>
        <dbReference type="EMBL" id="CUI12823.1"/>
    </source>
</evidence>
<gene>
    <name evidence="1" type="ORF">BSAL_61325</name>
</gene>
<dbReference type="Proteomes" id="UP000051952">
    <property type="component" value="Unassembled WGS sequence"/>
</dbReference>
<proteinExistence type="predicted"/>
<dbReference type="Gene3D" id="1.20.58.130">
    <property type="match status" value="1"/>
</dbReference>
<sequence length="136" mass="15437">MRRAPRQFLLSVALLRPPPAGSRLRRWTPRLNGLSDEMKANFGRLGTQMNALDANVKAEMKDVRSQMNVNARDFRTQMNALDANIKSEMKDLRTEMNVNAQDFRTQMNALDAKMDALDISIVAAIKDARSDIRTML</sequence>
<dbReference type="SUPFAM" id="SSF47162">
    <property type="entry name" value="Apolipoprotein"/>
    <property type="match status" value="1"/>
</dbReference>